<reference evidence="1" key="2">
    <citation type="journal article" date="2015" name="Data Brief">
        <title>Shoot transcriptome of the giant reed, Arundo donax.</title>
        <authorList>
            <person name="Barrero R.A."/>
            <person name="Guerrero F.D."/>
            <person name="Moolhuijzen P."/>
            <person name="Goolsby J.A."/>
            <person name="Tidwell J."/>
            <person name="Bellgard S.E."/>
            <person name="Bellgard M.I."/>
        </authorList>
    </citation>
    <scope>NUCLEOTIDE SEQUENCE</scope>
    <source>
        <tissue evidence="1">Shoot tissue taken approximately 20 cm above the soil surface</tissue>
    </source>
</reference>
<name>A0A0A9BF44_ARUDO</name>
<sequence length="13" mass="1483">MVALQSLFVTKVF</sequence>
<reference evidence="1" key="1">
    <citation type="submission" date="2014-09" db="EMBL/GenBank/DDBJ databases">
        <authorList>
            <person name="Magalhaes I.L.F."/>
            <person name="Oliveira U."/>
            <person name="Santos F.R."/>
            <person name="Vidigal T.H.D.A."/>
            <person name="Brescovit A.D."/>
            <person name="Santos A.J."/>
        </authorList>
    </citation>
    <scope>NUCLEOTIDE SEQUENCE</scope>
    <source>
        <tissue evidence="1">Shoot tissue taken approximately 20 cm above the soil surface</tissue>
    </source>
</reference>
<dbReference type="EMBL" id="GBRH01237127">
    <property type="protein sequence ID" value="JAD60768.1"/>
    <property type="molecule type" value="Transcribed_RNA"/>
</dbReference>
<organism evidence="1">
    <name type="scientific">Arundo donax</name>
    <name type="common">Giant reed</name>
    <name type="synonym">Donax arundinaceus</name>
    <dbReference type="NCBI Taxonomy" id="35708"/>
    <lineage>
        <taxon>Eukaryota</taxon>
        <taxon>Viridiplantae</taxon>
        <taxon>Streptophyta</taxon>
        <taxon>Embryophyta</taxon>
        <taxon>Tracheophyta</taxon>
        <taxon>Spermatophyta</taxon>
        <taxon>Magnoliopsida</taxon>
        <taxon>Liliopsida</taxon>
        <taxon>Poales</taxon>
        <taxon>Poaceae</taxon>
        <taxon>PACMAD clade</taxon>
        <taxon>Arundinoideae</taxon>
        <taxon>Arundineae</taxon>
        <taxon>Arundo</taxon>
    </lineage>
</organism>
<evidence type="ECO:0000313" key="1">
    <source>
        <dbReference type="EMBL" id="JAD60768.1"/>
    </source>
</evidence>
<proteinExistence type="predicted"/>
<protein>
    <submittedName>
        <fullName evidence="1">Uncharacterized protein</fullName>
    </submittedName>
</protein>
<accession>A0A0A9BF44</accession>